<keyword evidence="2" id="KW-1185">Reference proteome</keyword>
<dbReference type="Gene3D" id="2.40.70.10">
    <property type="entry name" value="Acid Proteases"/>
    <property type="match status" value="1"/>
</dbReference>
<evidence type="ECO:0000313" key="1">
    <source>
        <dbReference type="EMBL" id="RDX84803.1"/>
    </source>
</evidence>
<dbReference type="InterPro" id="IPR021109">
    <property type="entry name" value="Peptidase_aspartic_dom_sf"/>
</dbReference>
<dbReference type="OrthoDB" id="1424255at2759"/>
<dbReference type="EMBL" id="QJKJ01006946">
    <property type="protein sequence ID" value="RDX84803.1"/>
    <property type="molecule type" value="Genomic_DNA"/>
</dbReference>
<evidence type="ECO:0008006" key="3">
    <source>
        <dbReference type="Google" id="ProtNLM"/>
    </source>
</evidence>
<name>A0A371G365_MUCPR</name>
<proteinExistence type="predicted"/>
<evidence type="ECO:0000313" key="2">
    <source>
        <dbReference type="Proteomes" id="UP000257109"/>
    </source>
</evidence>
<dbReference type="AlphaFoldDB" id="A0A371G365"/>
<dbReference type="Proteomes" id="UP000257109">
    <property type="component" value="Unassembled WGS sequence"/>
</dbReference>
<accession>A0A371G365</accession>
<organism evidence="1 2">
    <name type="scientific">Mucuna pruriens</name>
    <name type="common">Velvet bean</name>
    <name type="synonym">Dolichos pruriens</name>
    <dbReference type="NCBI Taxonomy" id="157652"/>
    <lineage>
        <taxon>Eukaryota</taxon>
        <taxon>Viridiplantae</taxon>
        <taxon>Streptophyta</taxon>
        <taxon>Embryophyta</taxon>
        <taxon>Tracheophyta</taxon>
        <taxon>Spermatophyta</taxon>
        <taxon>Magnoliopsida</taxon>
        <taxon>eudicotyledons</taxon>
        <taxon>Gunneridae</taxon>
        <taxon>Pentapetalae</taxon>
        <taxon>rosids</taxon>
        <taxon>fabids</taxon>
        <taxon>Fabales</taxon>
        <taxon>Fabaceae</taxon>
        <taxon>Papilionoideae</taxon>
        <taxon>50 kb inversion clade</taxon>
        <taxon>NPAAA clade</taxon>
        <taxon>indigoferoid/millettioid clade</taxon>
        <taxon>Phaseoleae</taxon>
        <taxon>Mucuna</taxon>
    </lineage>
</organism>
<dbReference type="PANTHER" id="PTHR33067">
    <property type="entry name" value="RNA-DIRECTED DNA POLYMERASE-RELATED"/>
    <property type="match status" value="1"/>
</dbReference>
<dbReference type="PANTHER" id="PTHR33067:SF15">
    <property type="entry name" value="RNA-DIRECTED DNA POLYMERASE"/>
    <property type="match status" value="1"/>
</dbReference>
<comment type="caution">
    <text evidence="1">The sequence shown here is derived from an EMBL/GenBank/DDBJ whole genome shotgun (WGS) entry which is preliminary data.</text>
</comment>
<protein>
    <recommendedName>
        <fullName evidence="3">Reverse transcriptase/retrotransposon-derived protein RNase H-like domain-containing protein</fullName>
    </recommendedName>
</protein>
<feature type="non-terminal residue" evidence="1">
    <location>
        <position position="1"/>
    </location>
</feature>
<reference evidence="1" key="1">
    <citation type="submission" date="2018-05" db="EMBL/GenBank/DDBJ databases">
        <title>Draft genome of Mucuna pruriens seed.</title>
        <authorList>
            <person name="Nnadi N.E."/>
            <person name="Vos R."/>
            <person name="Hasami M.H."/>
            <person name="Devisetty U.K."/>
            <person name="Aguiy J.C."/>
        </authorList>
    </citation>
    <scope>NUCLEOTIDE SEQUENCE [LARGE SCALE GENOMIC DNA]</scope>
    <source>
        <strain evidence="1">JCA_2017</strain>
    </source>
</reference>
<sequence>MSQMLLVGSKNIPSQTIPNLKGGVSVVTLRSGKEFPQQSTPQPQPRPVNAKLESYHYHFPPKQSQQGCSSNENLLKMFQRVEINIPLLDAIKQIPKYAKFLKELCMHKRKKLKGGVKTGGVVSTLIKNEEVTVVSQQLLPKKCNAGPRCINQCHAIFNIQVFEFSDLEPTGMVIQLANRSIVQPLGILEDVLVQVNELIFPTDFNVLDMEDETIHPNFGTIIFMTAITKIDVHAGTLSMKFGDNLVQFNIFEAMKHPTEDHSIFSINMIDELVEEYMQIGTDSADFFSFAEMSDVMNYFNSVEDVPDYDLFDSNDNIADLADMVHIFQFSDLIDLVCWCNGNPKCPSCARLRIVDTKRRVQVATIVEARSDSGNLESKQAKAKSDSGQPSLHLDKVGQLTLTLANKLKLFPHHLKYAYLDDHQQFLVIIANNLHREQEEKLLKVLRKHKKAIGWTLVDLPRINPSICMHKILLEEEAQPIRQ</sequence>
<gene>
    <name evidence="1" type="ORF">CR513_34085</name>
</gene>